<dbReference type="RefSeq" id="WP_377710690.1">
    <property type="nucleotide sequence ID" value="NZ_JBHSMP010000010.1"/>
</dbReference>
<feature type="transmembrane region" description="Helical" evidence="2">
    <location>
        <begin position="201"/>
        <end position="223"/>
    </location>
</feature>
<keyword evidence="4" id="KW-1185">Reference proteome</keyword>
<proteinExistence type="predicted"/>
<keyword evidence="2" id="KW-0812">Transmembrane</keyword>
<evidence type="ECO:0008006" key="5">
    <source>
        <dbReference type="Google" id="ProtNLM"/>
    </source>
</evidence>
<evidence type="ECO:0000313" key="4">
    <source>
        <dbReference type="Proteomes" id="UP001596103"/>
    </source>
</evidence>
<comment type="caution">
    <text evidence="3">The sequence shown here is derived from an EMBL/GenBank/DDBJ whole genome shotgun (WGS) entry which is preliminary data.</text>
</comment>
<dbReference type="Proteomes" id="UP001596103">
    <property type="component" value="Unassembled WGS sequence"/>
</dbReference>
<keyword evidence="1" id="KW-0175">Coiled coil</keyword>
<evidence type="ECO:0000256" key="2">
    <source>
        <dbReference type="SAM" id="Phobius"/>
    </source>
</evidence>
<name>A0ABW0J6T2_9BURK</name>
<dbReference type="EMBL" id="JBHSMP010000010">
    <property type="protein sequence ID" value="MFC5428758.1"/>
    <property type="molecule type" value="Genomic_DNA"/>
</dbReference>
<keyword evidence="2" id="KW-1133">Transmembrane helix</keyword>
<accession>A0ABW0J6T2</accession>
<sequence length="302" mass="32303">MTRRSALVLAAVATSTAVCMSILAGWQRGGWITERLVWVAVGIVLVAGAHLLPALCRSTPLLIRGAGTLLWMASMATACYGHATFFLLAQQHAGGLRAASVFAPPISPRRSLTIVMDERAKVVGQLATLRTRRCVHDCTLLDGRRATLTARIDALDAEAAEVRRAQAEADRVMGQRDSAMTDPVTTGLATVTGMTALHLELVAGLGFALVLECLACLLWWIALPPDGWLATVKNDHDASGEVVVAPPESLATVTEPETEVTKLAREIEAGLARPTVADIRRHLRCSQAKAAVLRRQLVQSKP</sequence>
<gene>
    <name evidence="3" type="ORF">ACFPTO_08075</name>
</gene>
<feature type="transmembrane region" description="Helical" evidence="2">
    <location>
        <begin position="68"/>
        <end position="89"/>
    </location>
</feature>
<keyword evidence="2" id="KW-0472">Membrane</keyword>
<feature type="coiled-coil region" evidence="1">
    <location>
        <begin position="145"/>
        <end position="175"/>
    </location>
</feature>
<protein>
    <recommendedName>
        <fullName evidence="5">Twin-arginine translocation pathway signal protein</fullName>
    </recommendedName>
</protein>
<evidence type="ECO:0000313" key="3">
    <source>
        <dbReference type="EMBL" id="MFC5428758.1"/>
    </source>
</evidence>
<evidence type="ECO:0000256" key="1">
    <source>
        <dbReference type="SAM" id="Coils"/>
    </source>
</evidence>
<organism evidence="3 4">
    <name type="scientific">Paraburkholderia denitrificans</name>
    <dbReference type="NCBI Taxonomy" id="694025"/>
    <lineage>
        <taxon>Bacteria</taxon>
        <taxon>Pseudomonadati</taxon>
        <taxon>Pseudomonadota</taxon>
        <taxon>Betaproteobacteria</taxon>
        <taxon>Burkholderiales</taxon>
        <taxon>Burkholderiaceae</taxon>
        <taxon>Paraburkholderia</taxon>
    </lineage>
</organism>
<feature type="transmembrane region" description="Helical" evidence="2">
    <location>
        <begin position="35"/>
        <end position="56"/>
    </location>
</feature>
<reference evidence="4" key="1">
    <citation type="journal article" date="2019" name="Int. J. Syst. Evol. Microbiol.">
        <title>The Global Catalogue of Microorganisms (GCM) 10K type strain sequencing project: providing services to taxonomists for standard genome sequencing and annotation.</title>
        <authorList>
            <consortium name="The Broad Institute Genomics Platform"/>
            <consortium name="The Broad Institute Genome Sequencing Center for Infectious Disease"/>
            <person name="Wu L."/>
            <person name="Ma J."/>
        </authorList>
    </citation>
    <scope>NUCLEOTIDE SEQUENCE [LARGE SCALE GENOMIC DNA]</scope>
    <source>
        <strain evidence="4">CCUG 56042</strain>
    </source>
</reference>